<feature type="region of interest" description="Disordered" evidence="1">
    <location>
        <begin position="1"/>
        <end position="21"/>
    </location>
</feature>
<keyword evidence="3" id="KW-1185">Reference proteome</keyword>
<organism evidence="2 3">
    <name type="scientific">Pleurodeles waltl</name>
    <name type="common">Iberian ribbed newt</name>
    <dbReference type="NCBI Taxonomy" id="8319"/>
    <lineage>
        <taxon>Eukaryota</taxon>
        <taxon>Metazoa</taxon>
        <taxon>Chordata</taxon>
        <taxon>Craniata</taxon>
        <taxon>Vertebrata</taxon>
        <taxon>Euteleostomi</taxon>
        <taxon>Amphibia</taxon>
        <taxon>Batrachia</taxon>
        <taxon>Caudata</taxon>
        <taxon>Salamandroidea</taxon>
        <taxon>Salamandridae</taxon>
        <taxon>Pleurodelinae</taxon>
        <taxon>Pleurodeles</taxon>
    </lineage>
</organism>
<name>A0AAV7MUH2_PLEWA</name>
<evidence type="ECO:0000313" key="3">
    <source>
        <dbReference type="Proteomes" id="UP001066276"/>
    </source>
</evidence>
<dbReference type="EMBL" id="JANPWB010000013">
    <property type="protein sequence ID" value="KAJ1107416.1"/>
    <property type="molecule type" value="Genomic_DNA"/>
</dbReference>
<sequence>MPNSALGFRQDTGARPPLAAPHDATSRLWGVRHREVSAGLRVMGWKDDSKLALRFPMVVHCIEGTELFCMM</sequence>
<protein>
    <submittedName>
        <fullName evidence="2">Uncharacterized protein</fullName>
    </submittedName>
</protein>
<comment type="caution">
    <text evidence="2">The sequence shown here is derived from an EMBL/GenBank/DDBJ whole genome shotgun (WGS) entry which is preliminary data.</text>
</comment>
<reference evidence="2" key="1">
    <citation type="journal article" date="2022" name="bioRxiv">
        <title>Sequencing and chromosome-scale assembly of the giantPleurodeles waltlgenome.</title>
        <authorList>
            <person name="Brown T."/>
            <person name="Elewa A."/>
            <person name="Iarovenko S."/>
            <person name="Subramanian E."/>
            <person name="Araus A.J."/>
            <person name="Petzold A."/>
            <person name="Susuki M."/>
            <person name="Suzuki K.-i.T."/>
            <person name="Hayashi T."/>
            <person name="Toyoda A."/>
            <person name="Oliveira C."/>
            <person name="Osipova E."/>
            <person name="Leigh N.D."/>
            <person name="Simon A."/>
            <person name="Yun M.H."/>
        </authorList>
    </citation>
    <scope>NUCLEOTIDE SEQUENCE</scope>
    <source>
        <strain evidence="2">20211129_DDA</strain>
        <tissue evidence="2">Liver</tissue>
    </source>
</reference>
<evidence type="ECO:0000256" key="1">
    <source>
        <dbReference type="SAM" id="MobiDB-lite"/>
    </source>
</evidence>
<accession>A0AAV7MUH2</accession>
<gene>
    <name evidence="2" type="ORF">NDU88_004806</name>
</gene>
<dbReference type="AlphaFoldDB" id="A0AAV7MUH2"/>
<proteinExistence type="predicted"/>
<dbReference type="Proteomes" id="UP001066276">
    <property type="component" value="Chromosome 9"/>
</dbReference>
<evidence type="ECO:0000313" key="2">
    <source>
        <dbReference type="EMBL" id="KAJ1107416.1"/>
    </source>
</evidence>